<keyword evidence="4" id="KW-1185">Reference proteome</keyword>
<feature type="region of interest" description="Disordered" evidence="1">
    <location>
        <begin position="105"/>
        <end position="137"/>
    </location>
</feature>
<feature type="transmembrane region" description="Helical" evidence="2">
    <location>
        <begin position="293"/>
        <end position="313"/>
    </location>
</feature>
<evidence type="ECO:0000313" key="3">
    <source>
        <dbReference type="EMBL" id="GFN92343.1"/>
    </source>
</evidence>
<evidence type="ECO:0000256" key="2">
    <source>
        <dbReference type="SAM" id="Phobius"/>
    </source>
</evidence>
<keyword evidence="2" id="KW-0812">Transmembrane</keyword>
<dbReference type="EMBL" id="BLXT01002238">
    <property type="protein sequence ID" value="GFN92343.1"/>
    <property type="molecule type" value="Genomic_DNA"/>
</dbReference>
<dbReference type="SUPFAM" id="SSF90112">
    <property type="entry name" value="Neurotransmitter-gated ion-channel transmembrane pore"/>
    <property type="match status" value="1"/>
</dbReference>
<dbReference type="AlphaFoldDB" id="A0AAV3ZD76"/>
<name>A0AAV3ZD76_9GAST</name>
<dbReference type="GO" id="GO:0016020">
    <property type="term" value="C:membrane"/>
    <property type="evidence" value="ECO:0007669"/>
    <property type="project" value="InterPro"/>
</dbReference>
<keyword evidence="2" id="KW-1133">Transmembrane helix</keyword>
<feature type="region of interest" description="Disordered" evidence="1">
    <location>
        <begin position="42"/>
        <end position="92"/>
    </location>
</feature>
<feature type="compositionally biased region" description="Basic and acidic residues" evidence="1">
    <location>
        <begin position="266"/>
        <end position="275"/>
    </location>
</feature>
<dbReference type="GO" id="GO:0006811">
    <property type="term" value="P:monoatomic ion transport"/>
    <property type="evidence" value="ECO:0007669"/>
    <property type="project" value="InterPro"/>
</dbReference>
<dbReference type="InterPro" id="IPR036719">
    <property type="entry name" value="Neuro-gated_channel_TM_sf"/>
</dbReference>
<proteinExistence type="predicted"/>
<evidence type="ECO:0000313" key="4">
    <source>
        <dbReference type="Proteomes" id="UP000735302"/>
    </source>
</evidence>
<evidence type="ECO:0000256" key="1">
    <source>
        <dbReference type="SAM" id="MobiDB-lite"/>
    </source>
</evidence>
<protein>
    <submittedName>
        <fullName evidence="3">Uncharacterized protein</fullName>
    </submittedName>
</protein>
<comment type="caution">
    <text evidence="3">The sequence shown here is derived from an EMBL/GenBank/DDBJ whole genome shotgun (WGS) entry which is preliminary data.</text>
</comment>
<feature type="region of interest" description="Disordered" evidence="1">
    <location>
        <begin position="260"/>
        <end position="279"/>
    </location>
</feature>
<keyword evidence="2" id="KW-0472">Membrane</keyword>
<accession>A0AAV3ZD76</accession>
<reference evidence="3 4" key="1">
    <citation type="journal article" date="2021" name="Elife">
        <title>Chloroplast acquisition without the gene transfer in kleptoplastic sea slugs, Plakobranchus ocellatus.</title>
        <authorList>
            <person name="Maeda T."/>
            <person name="Takahashi S."/>
            <person name="Yoshida T."/>
            <person name="Shimamura S."/>
            <person name="Takaki Y."/>
            <person name="Nagai Y."/>
            <person name="Toyoda A."/>
            <person name="Suzuki Y."/>
            <person name="Arimoto A."/>
            <person name="Ishii H."/>
            <person name="Satoh N."/>
            <person name="Nishiyama T."/>
            <person name="Hasebe M."/>
            <person name="Maruyama T."/>
            <person name="Minagawa J."/>
            <person name="Obokata J."/>
            <person name="Shigenobu S."/>
        </authorList>
    </citation>
    <scope>NUCLEOTIDE SEQUENCE [LARGE SCALE GENOMIC DNA]</scope>
</reference>
<feature type="compositionally biased region" description="Polar residues" evidence="1">
    <location>
        <begin position="50"/>
        <end position="67"/>
    </location>
</feature>
<sequence>MARGPTQSKRWFDVLPHSEAETRIEIESRRIEMRKSWTYTQRFPGPRVYPSSTSFRHSIPGSLSQENMRMRISQSSSSPASDEEQENSYEDSHQITETTEMLGRGQDLPESIPLTTAHISDGSGNHVDINDTHPSKNPRLAVKQFPHSQTNHQFVRYNHASKKKKFYCSEDNSSVGGITRGVKFSTESCTGRTKRASLTDSTRDTQVFEPSRRQMKKASIVSQSSSIPDRSGNEKFQCHVQNNCNPHHYTSVAPEFHHLMQGSNCGHEDDKKQQDGDPEITWHDIGNSLDRSLFWVFFLFTNTVTVVILVLFVRDD</sequence>
<gene>
    <name evidence="3" type="ORF">PoB_001884900</name>
</gene>
<dbReference type="Proteomes" id="UP000735302">
    <property type="component" value="Unassembled WGS sequence"/>
</dbReference>
<organism evidence="3 4">
    <name type="scientific">Plakobranchus ocellatus</name>
    <dbReference type="NCBI Taxonomy" id="259542"/>
    <lineage>
        <taxon>Eukaryota</taxon>
        <taxon>Metazoa</taxon>
        <taxon>Spiralia</taxon>
        <taxon>Lophotrochozoa</taxon>
        <taxon>Mollusca</taxon>
        <taxon>Gastropoda</taxon>
        <taxon>Heterobranchia</taxon>
        <taxon>Euthyneura</taxon>
        <taxon>Panpulmonata</taxon>
        <taxon>Sacoglossa</taxon>
        <taxon>Placobranchoidea</taxon>
        <taxon>Plakobranchidae</taxon>
        <taxon>Plakobranchus</taxon>
    </lineage>
</organism>